<comment type="caution">
    <text evidence="1">The sequence shown here is derived from an EMBL/GenBank/DDBJ whole genome shotgun (WGS) entry which is preliminary data.</text>
</comment>
<dbReference type="RefSeq" id="WP_311386760.1">
    <property type="nucleotide sequence ID" value="NZ_JAVRHU010000001.1"/>
</dbReference>
<dbReference type="NCBIfam" id="NF033205">
    <property type="entry name" value="IPExxxVDY"/>
    <property type="match status" value="1"/>
</dbReference>
<evidence type="ECO:0000313" key="2">
    <source>
        <dbReference type="Proteomes" id="UP001250662"/>
    </source>
</evidence>
<protein>
    <submittedName>
        <fullName evidence="1">IPExxxVDY family protein</fullName>
    </submittedName>
</protein>
<name>A0ABU3BCY1_9FLAO</name>
<dbReference type="InterPro" id="IPR047690">
    <property type="entry name" value="IPExxxVDY_fam"/>
</dbReference>
<keyword evidence="2" id="KW-1185">Reference proteome</keyword>
<evidence type="ECO:0000313" key="1">
    <source>
        <dbReference type="EMBL" id="MDT0620334.1"/>
    </source>
</evidence>
<reference evidence="1 2" key="1">
    <citation type="submission" date="2023-09" db="EMBL/GenBank/DDBJ databases">
        <authorList>
            <person name="Rey-Velasco X."/>
        </authorList>
    </citation>
    <scope>NUCLEOTIDE SEQUENCE [LARGE SCALE GENOMIC DNA]</scope>
    <source>
        <strain evidence="1 2">P007</strain>
    </source>
</reference>
<gene>
    <name evidence="1" type="ORF">RM520_01780</name>
</gene>
<proteinExistence type="predicted"/>
<organism evidence="1 2">
    <name type="scientific">Croceitalea vernalis</name>
    <dbReference type="NCBI Taxonomy" id="3075599"/>
    <lineage>
        <taxon>Bacteria</taxon>
        <taxon>Pseudomonadati</taxon>
        <taxon>Bacteroidota</taxon>
        <taxon>Flavobacteriia</taxon>
        <taxon>Flavobacteriales</taxon>
        <taxon>Flavobacteriaceae</taxon>
        <taxon>Croceitalea</taxon>
    </lineage>
</organism>
<accession>A0ABU3BCY1</accession>
<dbReference type="EMBL" id="JAVRHU010000001">
    <property type="protein sequence ID" value="MDT0620334.1"/>
    <property type="molecule type" value="Genomic_DNA"/>
</dbReference>
<dbReference type="Proteomes" id="UP001250662">
    <property type="component" value="Unassembled WGS sequence"/>
</dbReference>
<sequence length="153" mass="18063">MVTTHKIAAELYDDTFKLIALHCSLRDYAMAYGINKVVQLKLERSEQDLDVADFSFPIFEWKDDSNDTNWTLVSNTIKRIERTESFGFFEEESEERTHYLIEERKEVDYFLKIDVDENYSMNEVVSLINQIPKVVTAYDIDVRSLKSKKNLIF</sequence>